<keyword evidence="3" id="KW-1185">Reference proteome</keyword>
<dbReference type="InterPro" id="IPR010359">
    <property type="entry name" value="IrrE_HExxH"/>
</dbReference>
<accession>A0ABW9STK6</accession>
<dbReference type="Gene3D" id="1.10.10.2910">
    <property type="match status" value="1"/>
</dbReference>
<organism evidence="2 3">
    <name type="scientific">Pseudoduganella danionis</name>
    <dbReference type="NCBI Taxonomy" id="1890295"/>
    <lineage>
        <taxon>Bacteria</taxon>
        <taxon>Pseudomonadati</taxon>
        <taxon>Pseudomonadota</taxon>
        <taxon>Betaproteobacteria</taxon>
        <taxon>Burkholderiales</taxon>
        <taxon>Oxalobacteraceae</taxon>
        <taxon>Telluria group</taxon>
        <taxon>Pseudoduganella</taxon>
    </lineage>
</organism>
<dbReference type="Pfam" id="PF06114">
    <property type="entry name" value="Peptidase_M78"/>
    <property type="match status" value="1"/>
</dbReference>
<reference evidence="2 3" key="1">
    <citation type="submission" date="2019-11" db="EMBL/GenBank/DDBJ databases">
        <title>Type strains purchased from KCTC, JCM and DSMZ.</title>
        <authorList>
            <person name="Lu H."/>
        </authorList>
    </citation>
    <scope>NUCLEOTIDE SEQUENCE [LARGE SCALE GENOMIC DNA]</scope>
    <source>
        <strain evidence="2 3">DSM 103461</strain>
    </source>
</reference>
<proteinExistence type="predicted"/>
<evidence type="ECO:0000313" key="2">
    <source>
        <dbReference type="EMBL" id="MTW34077.1"/>
    </source>
</evidence>
<evidence type="ECO:0000313" key="3">
    <source>
        <dbReference type="Proteomes" id="UP000735592"/>
    </source>
</evidence>
<evidence type="ECO:0000259" key="1">
    <source>
        <dbReference type="Pfam" id="PF06114"/>
    </source>
</evidence>
<sequence length="175" mass="19747">MHSFKATPIKRSAIRELALNLRKTFGFEQDLRFPILEVAELLLPQLDRHYSFEVVEADVLGSSHGLTEREGEHVTIKIRDDVYELAYQGAGRDRGTVAHEIGHYLMHARSTTLHRHFGGKLDTCEDPEWQAKCFQGELLVPKHLVQGMTAARAAEICGVSVCAAEYQLRLYESGK</sequence>
<dbReference type="EMBL" id="WNKW01000004">
    <property type="protein sequence ID" value="MTW34077.1"/>
    <property type="molecule type" value="Genomic_DNA"/>
</dbReference>
<gene>
    <name evidence="2" type="ORF">GM655_14805</name>
</gene>
<name>A0ABW9STK6_9BURK</name>
<feature type="domain" description="IrrE N-terminal-like" evidence="1">
    <location>
        <begin position="87"/>
        <end position="146"/>
    </location>
</feature>
<protein>
    <submittedName>
        <fullName evidence="2">ImmA/IrrE family metallo-endopeptidase</fullName>
    </submittedName>
</protein>
<dbReference type="Proteomes" id="UP000735592">
    <property type="component" value="Unassembled WGS sequence"/>
</dbReference>
<dbReference type="RefSeq" id="WP_155435457.1">
    <property type="nucleotide sequence ID" value="NZ_JBHLXK010000002.1"/>
</dbReference>
<comment type="caution">
    <text evidence="2">The sequence shown here is derived from an EMBL/GenBank/DDBJ whole genome shotgun (WGS) entry which is preliminary data.</text>
</comment>